<dbReference type="GeneID" id="41988754"/>
<sequence length="249" mass="26675">PKTLETHISHRLEKNIIMAANSVVLILGSGPRIGASVAETFASNGYKVAVASRKGTGAKTAEGFLSLKADFTKPDSIPALFDAVKTEFHTAPSVVIYNAAALSMPSDKDIVLSVPAETVASDLNINTISPYVAAQQAISGWETLPKDTKKTFIYTGNILNVSIVPMPMMLTLGMGKSASAFWIGLADMTLAARGFRFLYADERKEDGTIKGHEIDGAAHGEFFAQLANHEGNVPWHATFVKGKGYVQFK</sequence>
<organism evidence="3 4">
    <name type="scientific">Lachnellula hyalina</name>
    <dbReference type="NCBI Taxonomy" id="1316788"/>
    <lineage>
        <taxon>Eukaryota</taxon>
        <taxon>Fungi</taxon>
        <taxon>Dikarya</taxon>
        <taxon>Ascomycota</taxon>
        <taxon>Pezizomycotina</taxon>
        <taxon>Leotiomycetes</taxon>
        <taxon>Helotiales</taxon>
        <taxon>Lachnaceae</taxon>
        <taxon>Lachnellula</taxon>
    </lineage>
</organism>
<dbReference type="SUPFAM" id="SSF51735">
    <property type="entry name" value="NAD(P)-binding Rossmann-fold domains"/>
    <property type="match status" value="1"/>
</dbReference>
<dbReference type="EMBL" id="QGMH01000197">
    <property type="protein sequence ID" value="TVY23183.1"/>
    <property type="molecule type" value="Genomic_DNA"/>
</dbReference>
<evidence type="ECO:0000256" key="1">
    <source>
        <dbReference type="ARBA" id="ARBA00006484"/>
    </source>
</evidence>
<evidence type="ECO:0000313" key="3">
    <source>
        <dbReference type="EMBL" id="TVY23183.1"/>
    </source>
</evidence>
<evidence type="ECO:0000256" key="2">
    <source>
        <dbReference type="ARBA" id="ARBA00023002"/>
    </source>
</evidence>
<reference evidence="3 4" key="1">
    <citation type="submission" date="2018-05" db="EMBL/GenBank/DDBJ databases">
        <title>Genome sequencing and assembly of the regulated plant pathogen Lachnellula willkommii and related sister species for the development of diagnostic species identification markers.</title>
        <authorList>
            <person name="Giroux E."/>
            <person name="Bilodeau G."/>
        </authorList>
    </citation>
    <scope>NUCLEOTIDE SEQUENCE [LARGE SCALE GENOMIC DNA]</scope>
    <source>
        <strain evidence="3 4">CBS 185.66</strain>
    </source>
</reference>
<evidence type="ECO:0000313" key="4">
    <source>
        <dbReference type="Proteomes" id="UP000431533"/>
    </source>
</evidence>
<dbReference type="AlphaFoldDB" id="A0A8H8QUU1"/>
<name>A0A8H8QUU1_9HELO</name>
<accession>A0A8H8QUU1</accession>
<comment type="similarity">
    <text evidence="1">Belongs to the short-chain dehydrogenases/reductases (SDR) family.</text>
</comment>
<keyword evidence="2" id="KW-0560">Oxidoreductase</keyword>
<dbReference type="Gene3D" id="3.40.50.720">
    <property type="entry name" value="NAD(P)-binding Rossmann-like Domain"/>
    <property type="match status" value="1"/>
</dbReference>
<keyword evidence="4" id="KW-1185">Reference proteome</keyword>
<dbReference type="PANTHER" id="PTHR43669:SF4">
    <property type="entry name" value="SHORT-CHAIN DEHYDROGENASE"/>
    <property type="match status" value="1"/>
</dbReference>
<evidence type="ECO:0008006" key="5">
    <source>
        <dbReference type="Google" id="ProtNLM"/>
    </source>
</evidence>
<dbReference type="RefSeq" id="XP_031001971.1">
    <property type="nucleotide sequence ID" value="XM_031153476.1"/>
</dbReference>
<feature type="non-terminal residue" evidence="3">
    <location>
        <position position="1"/>
    </location>
</feature>
<proteinExistence type="inferred from homology"/>
<dbReference type="GO" id="GO:0016491">
    <property type="term" value="F:oxidoreductase activity"/>
    <property type="evidence" value="ECO:0007669"/>
    <property type="project" value="UniProtKB-KW"/>
</dbReference>
<dbReference type="PANTHER" id="PTHR43669">
    <property type="entry name" value="5-KETO-D-GLUCONATE 5-REDUCTASE"/>
    <property type="match status" value="1"/>
</dbReference>
<dbReference type="InterPro" id="IPR036291">
    <property type="entry name" value="NAD(P)-bd_dom_sf"/>
</dbReference>
<dbReference type="Proteomes" id="UP000431533">
    <property type="component" value="Unassembled WGS sequence"/>
</dbReference>
<protein>
    <recommendedName>
        <fullName evidence="5">NAD(P)-binding protein</fullName>
    </recommendedName>
</protein>
<dbReference type="OrthoDB" id="5336600at2759"/>
<gene>
    <name evidence="3" type="ORF">LHYA1_G008556</name>
</gene>
<comment type="caution">
    <text evidence="3">The sequence shown here is derived from an EMBL/GenBank/DDBJ whole genome shotgun (WGS) entry which is preliminary data.</text>
</comment>
<dbReference type="Pfam" id="PF13561">
    <property type="entry name" value="adh_short_C2"/>
    <property type="match status" value="1"/>
</dbReference>
<dbReference type="InterPro" id="IPR002347">
    <property type="entry name" value="SDR_fam"/>
</dbReference>